<keyword evidence="3" id="KW-1185">Reference proteome</keyword>
<dbReference type="STRING" id="525365.HMPREF0548_1905"/>
<gene>
    <name evidence="2" type="ORF">HMPREF0548_1905</name>
</gene>
<dbReference type="PATRIC" id="fig|525365.8.peg.2033"/>
<dbReference type="eggNOG" id="COG4974">
    <property type="taxonomic scope" value="Bacteria"/>
</dbReference>
<dbReference type="Pfam" id="PF07929">
    <property type="entry name" value="PRiA4_ORF3"/>
    <property type="match status" value="1"/>
</dbReference>
<evidence type="ECO:0000313" key="2">
    <source>
        <dbReference type="EMBL" id="EEJ71173.1"/>
    </source>
</evidence>
<accession>C2EQF9</accession>
<dbReference type="PANTHER" id="PTHR41878:SF1">
    <property type="entry name" value="TNPR PROTEIN"/>
    <property type="match status" value="1"/>
</dbReference>
<dbReference type="InterPro" id="IPR012912">
    <property type="entry name" value="Plasmid_pRiA4b_Orf3-like"/>
</dbReference>
<dbReference type="RefSeq" id="WP_007126662.1">
    <property type="nucleotide sequence ID" value="NZ_AZFO01000007.1"/>
</dbReference>
<name>C2EQF9_9LACO</name>
<dbReference type="Gene3D" id="3.10.290.30">
    <property type="entry name" value="MM3350-like"/>
    <property type="match status" value="1"/>
</dbReference>
<comment type="caution">
    <text evidence="2">The sequence shown here is derived from an EMBL/GenBank/DDBJ whole genome shotgun (WGS) entry which is preliminary data.</text>
</comment>
<evidence type="ECO:0000313" key="3">
    <source>
        <dbReference type="Proteomes" id="UP000005583"/>
    </source>
</evidence>
<dbReference type="HOGENOM" id="CLU_033794_0_0_9"/>
<feature type="domain" description="Plasmid pRiA4b Orf3-like" evidence="1">
    <location>
        <begin position="343"/>
        <end position="505"/>
    </location>
</feature>
<protein>
    <recommendedName>
        <fullName evidence="1">Plasmid pRiA4b Orf3-like domain-containing protein</fullName>
    </recommendedName>
</protein>
<evidence type="ECO:0000259" key="1">
    <source>
        <dbReference type="Pfam" id="PF07929"/>
    </source>
</evidence>
<dbReference type="AlphaFoldDB" id="C2EQF9"/>
<sequence length="513" mass="59731">MLQIQYGRSLTKEIKDNKPKSKINGLFQLWTVDTIDIKGKKYYLLVEKATGMPLLLTNLEIKQFHDVIQGVVKDFIFITPTQQNKLIEIFKTDKINFVYNNRSTNVKAFKSIKDMLENNINVFLQLTDLADSKTSQVKKLVTASAAIPTLNFEVGNNMFTKLILNVNETFPIPASRGHFIATTEFEDLLKWKQYEGKAKRGNAKIVKEVRKNNLKICWNFMQQDKLDPYTIEPGLLADFLNYYLLQKKILFPTSNLAEATSYIWLKTVKEQYYGDLLTDFIKIFIEFYRFLAEVGLITEKDANLVAENLHYLHVELQKNNNYIFKENSLAELKLENKSRNNMTYEIKAQLRDFKPVMWRQFIISGNSTVAELEQTVLYIFNAEFGHMYDLYNLKCHQRFGISTFDDESLDPEKAKVSFFTQNTNLLLVYDYGDNWQFDVKIEKVYQSKQPLLHPQIIAGKGYGIIDDIGGVYELQEYYDTPKSKLDPDLLDWLGERIDLDKFDIDNLNMGLAK</sequence>
<dbReference type="Proteomes" id="UP000005583">
    <property type="component" value="Unassembled WGS sequence"/>
</dbReference>
<dbReference type="SUPFAM" id="SSF159941">
    <property type="entry name" value="MM3350-like"/>
    <property type="match status" value="1"/>
</dbReference>
<dbReference type="OrthoDB" id="2329498at2"/>
<dbReference type="InterPro" id="IPR024047">
    <property type="entry name" value="MM3350-like_sf"/>
</dbReference>
<dbReference type="EMBL" id="ACGU01000108">
    <property type="protein sequence ID" value="EEJ71173.1"/>
    <property type="molecule type" value="Genomic_DNA"/>
</dbReference>
<proteinExistence type="predicted"/>
<reference evidence="2 3" key="1">
    <citation type="submission" date="2009-01" db="EMBL/GenBank/DDBJ databases">
        <authorList>
            <person name="Qin X."/>
            <person name="Bachman B."/>
            <person name="Battles P."/>
            <person name="Bell A."/>
            <person name="Bess C."/>
            <person name="Bickham C."/>
            <person name="Chaboub L."/>
            <person name="Chen D."/>
            <person name="Coyle M."/>
            <person name="Deiros D.R."/>
            <person name="Dinh H."/>
            <person name="Forbes L."/>
            <person name="Fowler G."/>
            <person name="Francisco L."/>
            <person name="Fu Q."/>
            <person name="Gubbala S."/>
            <person name="Hale W."/>
            <person name="Han Y."/>
            <person name="Hemphill L."/>
            <person name="Highlander S.K."/>
            <person name="Hirani K."/>
            <person name="Hogues M."/>
            <person name="Jackson L."/>
            <person name="Jakkamsetti A."/>
            <person name="Javaid M."/>
            <person name="Jiang H."/>
            <person name="Korchina V."/>
            <person name="Kovar C."/>
            <person name="Lara F."/>
            <person name="Lee S."/>
            <person name="Mata R."/>
            <person name="Mathew T."/>
            <person name="Moen C."/>
            <person name="Morales K."/>
            <person name="Munidasa M."/>
            <person name="Nazareth L."/>
            <person name="Ngo R."/>
            <person name="Nguyen L."/>
            <person name="Okwuonu G."/>
            <person name="Ongeri F."/>
            <person name="Patil S."/>
            <person name="Petrosino J."/>
            <person name="Pham C."/>
            <person name="Pham P."/>
            <person name="Pu L.-L."/>
            <person name="Puazo M."/>
            <person name="Raj R."/>
            <person name="Reid J."/>
            <person name="Rouhana J."/>
            <person name="Saada N."/>
            <person name="Shang Y."/>
            <person name="Simmons D."/>
            <person name="Thornton R."/>
            <person name="Warren J."/>
            <person name="Weissenberger G."/>
            <person name="Zhang J."/>
            <person name="Zhang L."/>
            <person name="Zhou C."/>
            <person name="Zhu D."/>
            <person name="Muzny D."/>
            <person name="Worley K."/>
            <person name="Gibbs R."/>
        </authorList>
    </citation>
    <scope>NUCLEOTIDE SEQUENCE [LARGE SCALE GENOMIC DNA]</scope>
    <source>
        <strain evidence="2 3">DSM 16047</strain>
    </source>
</reference>
<organism evidence="2 3">
    <name type="scientific">Lactobacillus ultunensis DSM 16047</name>
    <dbReference type="NCBI Taxonomy" id="525365"/>
    <lineage>
        <taxon>Bacteria</taxon>
        <taxon>Bacillati</taxon>
        <taxon>Bacillota</taxon>
        <taxon>Bacilli</taxon>
        <taxon>Lactobacillales</taxon>
        <taxon>Lactobacillaceae</taxon>
        <taxon>Lactobacillus</taxon>
    </lineage>
</organism>
<dbReference type="PANTHER" id="PTHR41878">
    <property type="entry name" value="LEXA REPRESSOR-RELATED"/>
    <property type="match status" value="1"/>
</dbReference>